<dbReference type="InterPro" id="IPR019587">
    <property type="entry name" value="Polyketide_cyclase/dehydratase"/>
</dbReference>
<feature type="domain" description="Coenzyme Q-binding protein COQ10 START" evidence="1">
    <location>
        <begin position="16"/>
        <end position="117"/>
    </location>
</feature>
<proteinExistence type="predicted"/>
<dbReference type="Pfam" id="PF03364">
    <property type="entry name" value="Polyketide_cyc"/>
    <property type="match status" value="1"/>
</dbReference>
<reference evidence="4 5" key="1">
    <citation type="submission" date="2018-11" db="EMBL/GenBank/DDBJ databases">
        <title>Sequencing the genomes of 1000 actinobacteria strains.</title>
        <authorList>
            <person name="Klenk H.-P."/>
        </authorList>
    </citation>
    <scope>NUCLEOTIDE SEQUENCE [LARGE SCALE GENOMIC DNA]</scope>
    <source>
        <strain evidence="2 5">DSM 44780</strain>
        <strain evidence="3 4">DSM 44781</strain>
    </source>
</reference>
<evidence type="ECO:0000313" key="5">
    <source>
        <dbReference type="Proteomes" id="UP000267408"/>
    </source>
</evidence>
<organism evidence="3 4">
    <name type="scientific">Kitasatospora cineracea</name>
    <dbReference type="NCBI Taxonomy" id="88074"/>
    <lineage>
        <taxon>Bacteria</taxon>
        <taxon>Bacillati</taxon>
        <taxon>Actinomycetota</taxon>
        <taxon>Actinomycetes</taxon>
        <taxon>Kitasatosporales</taxon>
        <taxon>Streptomycetaceae</taxon>
        <taxon>Kitasatospora</taxon>
    </lineage>
</organism>
<accession>A0A3N4R0V3</accession>
<gene>
    <name evidence="3" type="ORF">EDD38_7595</name>
    <name evidence="2" type="ORF">EDD39_7593</name>
</gene>
<protein>
    <submittedName>
        <fullName evidence="3">Aromatase</fullName>
    </submittedName>
</protein>
<dbReference type="CDD" id="cd08861">
    <property type="entry name" value="OtcD1_ARO-CYC_like"/>
    <property type="match status" value="2"/>
</dbReference>
<dbReference type="EMBL" id="RKQG01000005">
    <property type="protein sequence ID" value="RPE26958.1"/>
    <property type="molecule type" value="Genomic_DNA"/>
</dbReference>
<dbReference type="Proteomes" id="UP000266906">
    <property type="component" value="Unassembled WGS sequence"/>
</dbReference>
<dbReference type="OrthoDB" id="3419705at2"/>
<dbReference type="AlphaFoldDB" id="A0A3N4R0V3"/>
<evidence type="ECO:0000313" key="4">
    <source>
        <dbReference type="Proteomes" id="UP000266906"/>
    </source>
</evidence>
<name>A0A3N4R0V3_9ACTN</name>
<dbReference type="Pfam" id="PF10604">
    <property type="entry name" value="Polyketide_cyc2"/>
    <property type="match status" value="1"/>
</dbReference>
<sequence length="318" mass="34872">MADARVHHMIHEVVAAAPAGVVYGLIADATRWPLFFPPCVHVEQLDFDGTRERLRMWVTAGDEIKSWVSSRYLDVERLQVEFTMDLPAAPAESMVGIWAVEPLGDSSCRVTLEHAFTVADDDPGAAAWVEAATVANSSSQLDRLADIAERWARLDDLVWSFEDVVHVNAPAELVFDFLYRVENWPAGLPHVNRIDLAEDAPGVQRVSMGSLSLDGGAHSTESVRICFPGAQRIVYKQTHTSPLMAAHSGEWSIEPDETGVNLISRHDVLLREEAVEQVLGRGADALDAGRHLGEALGQASLTVLRHATQYALDSVRVL</sequence>
<dbReference type="InterPro" id="IPR005031">
    <property type="entry name" value="COQ10_START"/>
</dbReference>
<accession>A0A8G1U950</accession>
<evidence type="ECO:0000313" key="2">
    <source>
        <dbReference type="EMBL" id="ROR34032.1"/>
    </source>
</evidence>
<keyword evidence="4" id="KW-1185">Reference proteome</keyword>
<dbReference type="Gene3D" id="3.30.530.20">
    <property type="match status" value="2"/>
</dbReference>
<dbReference type="SUPFAM" id="SSF55961">
    <property type="entry name" value="Bet v1-like"/>
    <property type="match status" value="2"/>
</dbReference>
<dbReference type="Proteomes" id="UP000267408">
    <property type="component" value="Unassembled WGS sequence"/>
</dbReference>
<dbReference type="EMBL" id="RJVJ01000004">
    <property type="protein sequence ID" value="ROR34032.1"/>
    <property type="molecule type" value="Genomic_DNA"/>
</dbReference>
<evidence type="ECO:0000259" key="1">
    <source>
        <dbReference type="Pfam" id="PF03364"/>
    </source>
</evidence>
<comment type="caution">
    <text evidence="3">The sequence shown here is derived from an EMBL/GenBank/DDBJ whole genome shotgun (WGS) entry which is preliminary data.</text>
</comment>
<dbReference type="InterPro" id="IPR023393">
    <property type="entry name" value="START-like_dom_sf"/>
</dbReference>
<dbReference type="RefSeq" id="WP_123564148.1">
    <property type="nucleotide sequence ID" value="NZ_JBEYIY010000023.1"/>
</dbReference>
<evidence type="ECO:0000313" key="3">
    <source>
        <dbReference type="EMBL" id="RPE26958.1"/>
    </source>
</evidence>